<dbReference type="InterPro" id="IPR037744">
    <property type="entry name" value="ARHGEF18_PH"/>
</dbReference>
<dbReference type="RefSeq" id="XP_025066095.1">
    <property type="nucleotide sequence ID" value="XM_025210310.1"/>
</dbReference>
<dbReference type="Pfam" id="PF00130">
    <property type="entry name" value="C1_1"/>
    <property type="match status" value="1"/>
</dbReference>
<dbReference type="SMART" id="SM00109">
    <property type="entry name" value="C1"/>
    <property type="match status" value="1"/>
</dbReference>
<dbReference type="Gene3D" id="3.30.60.20">
    <property type="match status" value="1"/>
</dbReference>
<feature type="region of interest" description="Disordered" evidence="9">
    <location>
        <begin position="507"/>
        <end position="533"/>
    </location>
</feature>
<evidence type="ECO:0000259" key="11">
    <source>
        <dbReference type="PROSITE" id="PS50010"/>
    </source>
</evidence>
<dbReference type="GO" id="GO:0008270">
    <property type="term" value="F:zinc ion binding"/>
    <property type="evidence" value="ECO:0007669"/>
    <property type="project" value="UniProtKB-KW"/>
</dbReference>
<dbReference type="GO" id="GO:0005085">
    <property type="term" value="F:guanyl-nucleotide exchange factor activity"/>
    <property type="evidence" value="ECO:0007669"/>
    <property type="project" value="UniProtKB-KW"/>
</dbReference>
<dbReference type="Proteomes" id="UP000189705">
    <property type="component" value="Unplaced"/>
</dbReference>
<dbReference type="GO" id="GO:0007264">
    <property type="term" value="P:small GTPase-mediated signal transduction"/>
    <property type="evidence" value="ECO:0007669"/>
    <property type="project" value="InterPro"/>
</dbReference>
<dbReference type="SUPFAM" id="SSF48065">
    <property type="entry name" value="DBL homology domain (DH-domain)"/>
    <property type="match status" value="1"/>
</dbReference>
<feature type="compositionally biased region" description="Basic and acidic residues" evidence="9">
    <location>
        <begin position="1342"/>
        <end position="1352"/>
    </location>
</feature>
<dbReference type="PROSITE" id="PS50081">
    <property type="entry name" value="ZF_DAG_PE_2"/>
    <property type="match status" value="1"/>
</dbReference>
<evidence type="ECO:0000256" key="1">
    <source>
        <dbReference type="ARBA" id="ARBA00004496"/>
    </source>
</evidence>
<evidence type="ECO:0000256" key="5">
    <source>
        <dbReference type="ARBA" id="ARBA00022723"/>
    </source>
</evidence>
<dbReference type="PANTHER" id="PTHR47440:SF1">
    <property type="entry name" value="RHO_RAC GUANINE NUCLEOTIDE EXCHANGE FACTOR 18"/>
    <property type="match status" value="1"/>
</dbReference>
<dbReference type="PROSITE" id="PS00479">
    <property type="entry name" value="ZF_DAG_PE_1"/>
    <property type="match status" value="1"/>
</dbReference>
<keyword evidence="4" id="KW-0344">Guanine-nucleotide releasing factor</keyword>
<protein>
    <submittedName>
        <fullName evidence="14">LOW QUALITY PROTEIN: rho guanine nucleotide exchange factor 18</fullName>
    </submittedName>
</protein>
<name>A0A3Q0H6Q0_ALLSI</name>
<dbReference type="Pfam" id="PF00621">
    <property type="entry name" value="RhoGEF"/>
    <property type="match status" value="1"/>
</dbReference>
<dbReference type="CTD" id="23370"/>
<keyword evidence="2" id="KW-0963">Cytoplasm</keyword>
<dbReference type="InterPro" id="IPR002219">
    <property type="entry name" value="PKC_DAG/PE"/>
</dbReference>
<dbReference type="FunFam" id="2.30.29.30:FF:000021">
    <property type="entry name" value="Rho guanine nucleotide exchange factor 2"/>
    <property type="match status" value="1"/>
</dbReference>
<feature type="compositionally biased region" description="Polar residues" evidence="9">
    <location>
        <begin position="1130"/>
        <end position="1139"/>
    </location>
</feature>
<dbReference type="Gene3D" id="2.30.29.30">
    <property type="entry name" value="Pleckstrin-homology domain (PH domain)/Phosphotyrosine-binding domain (PTB)"/>
    <property type="match status" value="1"/>
</dbReference>
<dbReference type="InterPro" id="IPR001849">
    <property type="entry name" value="PH_domain"/>
</dbReference>
<dbReference type="InterPro" id="IPR053089">
    <property type="entry name" value="Rho_GEF18"/>
</dbReference>
<keyword evidence="3" id="KW-0597">Phosphoprotein</keyword>
<feature type="domain" description="DH" evidence="11">
    <location>
        <begin position="657"/>
        <end position="854"/>
    </location>
</feature>
<dbReference type="SMART" id="SM00233">
    <property type="entry name" value="PH"/>
    <property type="match status" value="1"/>
</dbReference>
<feature type="region of interest" description="Disordered" evidence="9">
    <location>
        <begin position="209"/>
        <end position="233"/>
    </location>
</feature>
<dbReference type="CDD" id="cd00160">
    <property type="entry name" value="RhoGEF"/>
    <property type="match status" value="1"/>
</dbReference>
<gene>
    <name evidence="14" type="primary">ARHGEF18</name>
</gene>
<feature type="region of interest" description="Disordered" evidence="9">
    <location>
        <begin position="1342"/>
        <end position="1376"/>
    </location>
</feature>
<keyword evidence="5" id="KW-0479">Metal-binding</keyword>
<dbReference type="InParanoid" id="A0A3Q0H6Q0"/>
<feature type="region of interest" description="Disordered" evidence="9">
    <location>
        <begin position="1462"/>
        <end position="1485"/>
    </location>
</feature>
<organism evidence="13 14">
    <name type="scientific">Alligator sinensis</name>
    <name type="common">Chinese alligator</name>
    <dbReference type="NCBI Taxonomy" id="38654"/>
    <lineage>
        <taxon>Eukaryota</taxon>
        <taxon>Metazoa</taxon>
        <taxon>Chordata</taxon>
        <taxon>Craniata</taxon>
        <taxon>Vertebrata</taxon>
        <taxon>Euteleostomi</taxon>
        <taxon>Archelosauria</taxon>
        <taxon>Archosauria</taxon>
        <taxon>Crocodylia</taxon>
        <taxon>Alligatoridae</taxon>
        <taxon>Alligatorinae</taxon>
        <taxon>Alligator</taxon>
    </lineage>
</organism>
<sequence>MADSLLNHSWPSFSRRWMKRWSFKRGSECKPCSREFAAGSVPTSSYSTLDSLSPALIAEDEDDTFFPGLAEEKEDSSSLELGAAPGDVHSSAEDLLSIDSALHGTEYYRDLGFPALPEAGAALGPAASGFPAAEQRPGAPAAMSQDPTCPARVPCSMAYQEVGCHFLNSDCHCSCAAGAPAGAARAGSVAVPGAGLELQEDEDSFPTLVRSMSTSRRHSWESPLSPTESRRRFSLDTAEMGSDPEQDEDERSLPCSLPCTSLELPATCGGLEAGSSAAMEAEMKPVGLGYQDAECGSNRKRLRSKSIPSTCEGVPPPRLSRDLEALLPAAEGIQAPVLETMEEDHVSPDRVLIVQQVLQELKQYHGAKQWAPEGSDEPQQNLTWFEFLSNENEDSGKSDKVEKGTTVMRRLSSLRSRVTGSWQKDKGKNKEQQQREKEKEKEEKEKELQGTWKVNGHQLVLGVFSSSASCSLCAKPLGNKTSLQCLHCAVNVHKNCKNLLPECSTARPKQKDWQYRPSGSPQSSPQYLSPASLKEQPRSIFAGPDGTQALPRNLGMTVAQRGNSQASLNPASAVSKFGLNTGEMDEGDSGFLKFKQTSSDDVVSLASSTADSIFLEDAVSLSLRNEIETDAREFEAESWSLAVEQSYARKQRKEVIKRQDVIYELMQTEMHHVRTLKIMLKVYSKALREELQFTNIAVNKIFPCVDELLELHGQFLAQLKERQRESLEEGSDRNYIIQNIGDLLVQQFSGEIGERMKEKYGVFCSGHNEAVSYYKELLQSNKKFQNLMKKIGNSPIVRRLGIQECILLVTQRITKYPVLVERIIQNTEAGTKDYEELTQALSLIKETITHVDAKVNECEKGQRLREIMQKMEVKSSGKYRNGLFFRKDDMGRRQLLLDGTLYWKAASGRLKDILAVLLTDVLLLLQEKDQKYTFASVDSKPPVISLQKLIVREVANEEKAMFLISASMKGPEMYEIHTSSKEERNSWMAHIRRAVESCPYEEEGTLNDAEEERRLAEARAAKLKEFQERLSTKDDLIMQRLIEKQQIYLEMFETNGFEDLSPGVGSRLLLKGTDSSENLQGEVILKSAVTEAESLQNLIVAYFGNAACHPEDSCGTGLPRRAETFGGYDSSPSVPNKNSSFRKKVSGSDQRLWERKGLPLSSSVQLQDPPADAEEGSHTDEMTRLEYSSGFLPTLESELVQRIQNLLQLLLRLQAVISQQDSCIEMQRATLLDREKQYRLQSTRGNLLLEQEKQRNFEKQKEEMANVQKLQNQLKQEQQRWERKRDWQQKEFEKTEAQLQEREEETRQLKDRLSQDREELERQREAYQHDLERLREAQRAVEKERERLEQQKKLKKQNTVSGTFSPDLGQGQMLSHSASFNGEGIEVSVPHLKTSGRASVSGMDYLERPELVRRDSTTLENRLVPAMKNEVPIHLLSATNQIQKQAVVQQQVQQQIPTKLAAFSKGSKEKGGKSKASHRMDSSASVDLKQLLPQKLVGKDESVLRSRRSGSPILLNNQGATFPLELCGPADTQPETLPPASSNPFKPNSIHVQTVVASPPVLINPQEDASKEDVIFF</sequence>
<feature type="compositionally biased region" description="Basic and acidic residues" evidence="9">
    <location>
        <begin position="394"/>
        <end position="403"/>
    </location>
</feature>
<dbReference type="Pfam" id="PF17838">
    <property type="entry name" value="PH_16"/>
    <property type="match status" value="1"/>
</dbReference>
<evidence type="ECO:0000256" key="3">
    <source>
        <dbReference type="ARBA" id="ARBA00022553"/>
    </source>
</evidence>
<feature type="region of interest" description="Disordered" evidence="9">
    <location>
        <begin position="1296"/>
        <end position="1321"/>
    </location>
</feature>
<evidence type="ECO:0000256" key="6">
    <source>
        <dbReference type="ARBA" id="ARBA00022771"/>
    </source>
</evidence>
<dbReference type="GO" id="GO:0005737">
    <property type="term" value="C:cytoplasm"/>
    <property type="evidence" value="ECO:0007669"/>
    <property type="project" value="UniProtKB-SubCell"/>
</dbReference>
<evidence type="ECO:0000259" key="12">
    <source>
        <dbReference type="PROSITE" id="PS50081"/>
    </source>
</evidence>
<evidence type="ECO:0000256" key="8">
    <source>
        <dbReference type="ARBA" id="ARBA00023054"/>
    </source>
</evidence>
<evidence type="ECO:0000256" key="4">
    <source>
        <dbReference type="ARBA" id="ARBA00022658"/>
    </source>
</evidence>
<dbReference type="InterPro" id="IPR000219">
    <property type="entry name" value="DH_dom"/>
</dbReference>
<feature type="compositionally biased region" description="Polar residues" evidence="9">
    <location>
        <begin position="517"/>
        <end position="529"/>
    </location>
</feature>
<evidence type="ECO:0000256" key="2">
    <source>
        <dbReference type="ARBA" id="ARBA00022490"/>
    </source>
</evidence>
<dbReference type="SUPFAM" id="SSF57889">
    <property type="entry name" value="Cysteine-rich domain"/>
    <property type="match status" value="1"/>
</dbReference>
<dbReference type="InterPro" id="IPR011993">
    <property type="entry name" value="PH-like_dom_sf"/>
</dbReference>
<dbReference type="CDD" id="cd15794">
    <property type="entry name" value="PH_ARHGEF18"/>
    <property type="match status" value="1"/>
</dbReference>
<feature type="domain" description="Phorbol-ester/DAG-type" evidence="12">
    <location>
        <begin position="456"/>
        <end position="503"/>
    </location>
</feature>
<dbReference type="InterPro" id="IPR041020">
    <property type="entry name" value="PH_16"/>
</dbReference>
<accession>A0A3Q0H6Q0</accession>
<dbReference type="InterPro" id="IPR035899">
    <property type="entry name" value="DBL_dom_sf"/>
</dbReference>
<dbReference type="PANTHER" id="PTHR47440">
    <property type="entry name" value="RIKEN CDNA A430078G23 GENE"/>
    <property type="match status" value="1"/>
</dbReference>
<keyword evidence="6" id="KW-0863">Zinc-finger</keyword>
<feature type="compositionally biased region" description="Basic and acidic residues" evidence="9">
    <location>
        <begin position="423"/>
        <end position="448"/>
    </location>
</feature>
<evidence type="ECO:0000313" key="14">
    <source>
        <dbReference type="RefSeq" id="XP_025066095.1"/>
    </source>
</evidence>
<evidence type="ECO:0000259" key="10">
    <source>
        <dbReference type="PROSITE" id="PS50003"/>
    </source>
</evidence>
<dbReference type="SMART" id="SM00325">
    <property type="entry name" value="RhoGEF"/>
    <property type="match status" value="1"/>
</dbReference>
<feature type="region of interest" description="Disordered" evidence="9">
    <location>
        <begin position="392"/>
        <end position="448"/>
    </location>
</feature>
<dbReference type="KEGG" id="asn:102388619"/>
<feature type="domain" description="PH" evidence="10">
    <location>
        <begin position="894"/>
        <end position="996"/>
    </location>
</feature>
<dbReference type="GeneID" id="102388619"/>
<dbReference type="SUPFAM" id="SSF50729">
    <property type="entry name" value="PH domain-like"/>
    <property type="match status" value="1"/>
</dbReference>
<evidence type="ECO:0000256" key="7">
    <source>
        <dbReference type="ARBA" id="ARBA00022833"/>
    </source>
</evidence>
<dbReference type="STRING" id="38654.A0A3Q0H6Q0"/>
<comment type="subcellular location">
    <subcellularLocation>
        <location evidence="1">Cytoplasm</location>
    </subcellularLocation>
</comment>
<keyword evidence="7" id="KW-0862">Zinc</keyword>
<dbReference type="Gene3D" id="1.20.900.10">
    <property type="entry name" value="Dbl homology (DH) domain"/>
    <property type="match status" value="1"/>
</dbReference>
<evidence type="ECO:0000256" key="9">
    <source>
        <dbReference type="SAM" id="MobiDB-lite"/>
    </source>
</evidence>
<feature type="region of interest" description="Disordered" evidence="9">
    <location>
        <begin position="1125"/>
        <end position="1180"/>
    </location>
</feature>
<evidence type="ECO:0000313" key="13">
    <source>
        <dbReference type="Proteomes" id="UP000189705"/>
    </source>
</evidence>
<reference evidence="14" key="1">
    <citation type="submission" date="2025-08" db="UniProtKB">
        <authorList>
            <consortium name="RefSeq"/>
        </authorList>
    </citation>
    <scope>IDENTIFICATION</scope>
</reference>
<keyword evidence="8" id="KW-0175">Coiled coil</keyword>
<keyword evidence="13" id="KW-1185">Reference proteome</keyword>
<dbReference type="InterPro" id="IPR046349">
    <property type="entry name" value="C1-like_sf"/>
</dbReference>
<dbReference type="PROSITE" id="PS50003">
    <property type="entry name" value="PH_DOMAIN"/>
    <property type="match status" value="1"/>
</dbReference>
<proteinExistence type="predicted"/>
<dbReference type="FunFam" id="1.20.900.10:FF:000004">
    <property type="entry name" value="Rho guanine nucleotide exchange factor 2"/>
    <property type="match status" value="1"/>
</dbReference>
<dbReference type="PROSITE" id="PS50010">
    <property type="entry name" value="DH_2"/>
    <property type="match status" value="1"/>
</dbReference>